<sequence length="1033" mass="110755">MSTFSITSGASLRDRGVLINVTPTLAGRTVDQIQVGFTNPLNPSDAPPTIIMNNENQTNYVESSGVTRDSGILEVLNTETFSDSNPFRLYVLFAGTQNTVYLADVKFFLSNGAVVQGAVPGRPNELLPVMLKTDPVPKFTITKPLVITKKNALSVLVNTGSVPVKALFFDVKPGDKPNLPGYTVRKNMFDPSNNDLRYGTIAGTSGILVDLVQADFSGTDLLLEENDRTGYKISCTVNAMSNVGYATGTPEWVTYAPHRINQPEILHVRQPDSDVNDYTLDVRFRPPSDLVALAGVGINTIEYIFTDGSGNGNIGGLTDDQSGNFLFDVSGNGRRFYYDSETREYKDASGNVTIARHLGSRTAAQLLDGGSLDASGAYPIRQHAFLPLQNNRTITRIGITARGSDLSTSRTSFFDISFNTDSAPGMWLAPKKPVITASRVDNSGNLILSVNSFTRTIDVSGNFEVRLVDPSGNQTSDASLNHFAISADNAKNAVKGYNSERNYNVTIPLTAIPATAAVRGTTLDISFGTPFDIGVKIFDLSGNVSSISEKFTNIRQTLPSTPFFRLREVNVDGVPTIYCSFDQSNNTIPLPTLGLGSRDASANQTVELDIFTRTSSSVNWSQTPIKQLILKPQYSALTANDLSGVLLQIPTLAAGHQVRVVGRITVPSLTAPNNSTFVSYDSREATYSALSLTRQINNVVIVPKNDARDISANVLVDRSLTFTFQAPPSGADLERYNLDVFVNDLSGAIYSASIDASGTPINPVKVKTYSITLNSTTSANDLLAAPTAFAGTREVIPFAGATNPSAASSSDASFNITNSALRFTWGDLVRVRISSVGRLLEGTRLGDPAVREFVMVPSAPLVVTDVSFNSDASLNDIVTYTIRNNGSTISSLTTMSVFWDNLNESASTLDAPDSLSLFNFSNRRVNVGSNSYTINEGDISGNVWVLSYPTLSKTNNVIDTTFTSFTGTIGRSGSAVPAISTLRVRYLTGIHKTNANGSINPLAGLKAVFSVANGANQSSNDTTNTASFRLSGV</sequence>
<organism evidence="1">
    <name type="scientific">viral metagenome</name>
    <dbReference type="NCBI Taxonomy" id="1070528"/>
    <lineage>
        <taxon>unclassified sequences</taxon>
        <taxon>metagenomes</taxon>
        <taxon>organismal metagenomes</taxon>
    </lineage>
</organism>
<proteinExistence type="predicted"/>
<accession>A0A6C0HS36</accession>
<dbReference type="EMBL" id="MN740005">
    <property type="protein sequence ID" value="QHT82956.1"/>
    <property type="molecule type" value="Genomic_DNA"/>
</dbReference>
<protein>
    <submittedName>
        <fullName evidence="1">Uncharacterized protein</fullName>
    </submittedName>
</protein>
<evidence type="ECO:0000313" key="1">
    <source>
        <dbReference type="EMBL" id="QHT82956.1"/>
    </source>
</evidence>
<dbReference type="AlphaFoldDB" id="A0A6C0HS36"/>
<reference evidence="1" key="1">
    <citation type="journal article" date="2020" name="Nature">
        <title>Giant virus diversity and host interactions through global metagenomics.</title>
        <authorList>
            <person name="Schulz F."/>
            <person name="Roux S."/>
            <person name="Paez-Espino D."/>
            <person name="Jungbluth S."/>
            <person name="Walsh D.A."/>
            <person name="Denef V.J."/>
            <person name="McMahon K.D."/>
            <person name="Konstantinidis K.T."/>
            <person name="Eloe-Fadrosh E.A."/>
            <person name="Kyrpides N.C."/>
            <person name="Woyke T."/>
        </authorList>
    </citation>
    <scope>NUCLEOTIDE SEQUENCE</scope>
    <source>
        <strain evidence="1">GVMAG-M-3300023184-165</strain>
    </source>
</reference>
<name>A0A6C0HS36_9ZZZZ</name>